<keyword evidence="7 9" id="KW-1133">Transmembrane helix</keyword>
<keyword evidence="2" id="KW-0813">Transport</keyword>
<dbReference type="RefSeq" id="WP_137006438.1">
    <property type="nucleotide sequence ID" value="NZ_CP039925.1"/>
</dbReference>
<keyword evidence="5" id="KW-0547">Nucleotide-binding</keyword>
<protein>
    <submittedName>
        <fullName evidence="11">Branched-chain amino acid ABC transporter ATP-binding protein/permease</fullName>
    </submittedName>
</protein>
<dbReference type="FunFam" id="3.40.50.300:FF:000421">
    <property type="entry name" value="Branched-chain amino acid ABC transporter ATP-binding protein"/>
    <property type="match status" value="1"/>
</dbReference>
<dbReference type="PANTHER" id="PTHR45772">
    <property type="entry name" value="CONSERVED COMPONENT OF ABC TRANSPORTER FOR NATURAL AMINO ACIDS-RELATED"/>
    <property type="match status" value="1"/>
</dbReference>
<keyword evidence="8 9" id="KW-0472">Membrane</keyword>
<reference evidence="11 12" key="1">
    <citation type="submission" date="2019-04" db="EMBL/GenBank/DDBJ databases">
        <title>Complete genome sequence of Agrobacterium tumefaciens CFBP7129.</title>
        <authorList>
            <person name="Haryono M."/>
            <person name="Lin Y.-C."/>
            <person name="Lai E.-M."/>
            <person name="Kuo C.-H."/>
        </authorList>
    </citation>
    <scope>NUCLEOTIDE SEQUENCE [LARGE SCALE GENOMIC DNA]</scope>
    <source>
        <strain evidence="11 12">CFBP7129</strain>
        <plasmid evidence="12">patcfbp7129b</plasmid>
    </source>
</reference>
<dbReference type="CDD" id="cd06581">
    <property type="entry name" value="TM_PBP1_LivM_like"/>
    <property type="match status" value="1"/>
</dbReference>
<evidence type="ECO:0000259" key="10">
    <source>
        <dbReference type="PROSITE" id="PS50893"/>
    </source>
</evidence>
<dbReference type="Proteomes" id="UP000298649">
    <property type="component" value="Plasmid pAtCFBP7129b"/>
</dbReference>
<dbReference type="InterPro" id="IPR051120">
    <property type="entry name" value="ABC_AA/LPS_Transport"/>
</dbReference>
<evidence type="ECO:0000256" key="2">
    <source>
        <dbReference type="ARBA" id="ARBA00022448"/>
    </source>
</evidence>
<sequence>MPLRFAPAVVALALLLVAYVPGMPMFWVSLLNLIGLASLVSLGLVILTGVGGMTSFGQAAFVGFGAYTTGLLSTQYGLSPWMTLPLALAVTGIAAVLIGLITVRLSGHYLPLGTIAWGMAIFYLFGNLEWIGGFNGIAGIPPLSIFGTPLVDARQVYPVVWIIVVIAVTLTQNLLHSRTGRAIRALRSGRTEAEAFGIHTERMKLAVFVYAALLAGLSGWLFAHIQRAVTPTAFGLNAGIEYLLMAVLGGAGHVYGAILGAGVVVILRDQLQDILPIVFGHGGNYEIIVFGLILFLILEYARQGLWPLLARKFVKAGTDAFCFGKPSPMRLPTCTGNSIELLRVVKAEKRFGGLLAVSGVSLSVNESEIVTLLGPNGAGKSTTFNLLTGVAGLSAGEVWIAGEKVDGMPPRAIARRQVARTFQHVKLVPDMTVIENVALGAHLRGHAGFLRAMLRLDRAEERLLFAEAAHKLELVGLTDKASMLASELSLGTSRIVEIARALCLAPRLLLLDEPAAGLRRFEKDQLASLLKTLRSQGMGILLVEHDMDFVMKLTDRIVVLNFGTQIAEGTPSEIRSNLVVQTAYLGGAA</sequence>
<evidence type="ECO:0000256" key="7">
    <source>
        <dbReference type="ARBA" id="ARBA00022989"/>
    </source>
</evidence>
<keyword evidence="3" id="KW-1003">Cell membrane</keyword>
<evidence type="ECO:0000256" key="1">
    <source>
        <dbReference type="ARBA" id="ARBA00004651"/>
    </source>
</evidence>
<dbReference type="InterPro" id="IPR003593">
    <property type="entry name" value="AAA+_ATPase"/>
</dbReference>
<organism evidence="11 12">
    <name type="scientific">Agrobacterium tumefaciens</name>
    <dbReference type="NCBI Taxonomy" id="358"/>
    <lineage>
        <taxon>Bacteria</taxon>
        <taxon>Pseudomonadati</taxon>
        <taxon>Pseudomonadota</taxon>
        <taxon>Alphaproteobacteria</taxon>
        <taxon>Hyphomicrobiales</taxon>
        <taxon>Rhizobiaceae</taxon>
        <taxon>Rhizobium/Agrobacterium group</taxon>
        <taxon>Agrobacterium</taxon>
        <taxon>Agrobacterium tumefaciens complex</taxon>
    </lineage>
</organism>
<proteinExistence type="predicted"/>
<evidence type="ECO:0000313" key="12">
    <source>
        <dbReference type="Proteomes" id="UP000298649"/>
    </source>
</evidence>
<dbReference type="GO" id="GO:0005524">
    <property type="term" value="F:ATP binding"/>
    <property type="evidence" value="ECO:0007669"/>
    <property type="project" value="UniProtKB-KW"/>
</dbReference>
<dbReference type="EMBL" id="CP039925">
    <property type="protein sequence ID" value="QCL98147.1"/>
    <property type="molecule type" value="Genomic_DNA"/>
</dbReference>
<dbReference type="PANTHER" id="PTHR45772:SF2">
    <property type="entry name" value="ABC TRANSPORTER ATP-BINDING PROTEIN"/>
    <property type="match status" value="1"/>
</dbReference>
<dbReference type="Gene3D" id="3.40.50.300">
    <property type="entry name" value="P-loop containing nucleotide triphosphate hydrolases"/>
    <property type="match status" value="1"/>
</dbReference>
<feature type="transmembrane region" description="Helical" evidence="9">
    <location>
        <begin position="32"/>
        <end position="52"/>
    </location>
</feature>
<feature type="transmembrane region" description="Helical" evidence="9">
    <location>
        <begin position="84"/>
        <end position="102"/>
    </location>
</feature>
<dbReference type="SMART" id="SM00382">
    <property type="entry name" value="AAA"/>
    <property type="match status" value="1"/>
</dbReference>
<dbReference type="GO" id="GO:0016887">
    <property type="term" value="F:ATP hydrolysis activity"/>
    <property type="evidence" value="ECO:0007669"/>
    <property type="project" value="InterPro"/>
</dbReference>
<name>A0A4D7YR63_AGRTU</name>
<dbReference type="InterPro" id="IPR003439">
    <property type="entry name" value="ABC_transporter-like_ATP-bd"/>
</dbReference>
<feature type="transmembrane region" description="Helical" evidence="9">
    <location>
        <begin position="243"/>
        <end position="267"/>
    </location>
</feature>
<feature type="transmembrane region" description="Helical" evidence="9">
    <location>
        <begin position="274"/>
        <end position="298"/>
    </location>
</feature>
<dbReference type="InterPro" id="IPR043428">
    <property type="entry name" value="LivM-like"/>
</dbReference>
<dbReference type="GO" id="GO:0005886">
    <property type="term" value="C:plasma membrane"/>
    <property type="evidence" value="ECO:0007669"/>
    <property type="project" value="UniProtKB-SubCell"/>
</dbReference>
<keyword evidence="4 9" id="KW-0812">Transmembrane</keyword>
<dbReference type="Pfam" id="PF12399">
    <property type="entry name" value="BCA_ABC_TP_C"/>
    <property type="match status" value="1"/>
</dbReference>
<dbReference type="InterPro" id="IPR001851">
    <property type="entry name" value="ABC_transp_permease"/>
</dbReference>
<dbReference type="PROSITE" id="PS50893">
    <property type="entry name" value="ABC_TRANSPORTER_2"/>
    <property type="match status" value="1"/>
</dbReference>
<evidence type="ECO:0000256" key="8">
    <source>
        <dbReference type="ARBA" id="ARBA00023136"/>
    </source>
</evidence>
<dbReference type="GO" id="GO:0015658">
    <property type="term" value="F:branched-chain amino acid transmembrane transporter activity"/>
    <property type="evidence" value="ECO:0007669"/>
    <property type="project" value="InterPro"/>
</dbReference>
<keyword evidence="6 11" id="KW-0067">ATP-binding</keyword>
<dbReference type="CDD" id="cd03219">
    <property type="entry name" value="ABC_Mj1267_LivG_branched"/>
    <property type="match status" value="1"/>
</dbReference>
<feature type="transmembrane region" description="Helical" evidence="9">
    <location>
        <begin position="205"/>
        <end position="223"/>
    </location>
</feature>
<accession>A0A4D7YR63</accession>
<feature type="transmembrane region" description="Helical" evidence="9">
    <location>
        <begin position="156"/>
        <end position="175"/>
    </location>
</feature>
<feature type="transmembrane region" description="Helical" evidence="9">
    <location>
        <begin position="109"/>
        <end position="126"/>
    </location>
</feature>
<dbReference type="InterPro" id="IPR032823">
    <property type="entry name" value="BCA_ABC_TP_C"/>
</dbReference>
<evidence type="ECO:0000256" key="3">
    <source>
        <dbReference type="ARBA" id="ARBA00022475"/>
    </source>
</evidence>
<evidence type="ECO:0000256" key="4">
    <source>
        <dbReference type="ARBA" id="ARBA00022692"/>
    </source>
</evidence>
<geneLocation type="plasmid" evidence="12">
    <name>patcfbp7129b</name>
</geneLocation>
<dbReference type="InterPro" id="IPR027417">
    <property type="entry name" value="P-loop_NTPase"/>
</dbReference>
<dbReference type="Pfam" id="PF00005">
    <property type="entry name" value="ABC_tran"/>
    <property type="match status" value="1"/>
</dbReference>
<evidence type="ECO:0000313" key="11">
    <source>
        <dbReference type="EMBL" id="QCL98147.1"/>
    </source>
</evidence>
<keyword evidence="11" id="KW-0614">Plasmid</keyword>
<feature type="domain" description="ABC transporter" evidence="10">
    <location>
        <begin position="339"/>
        <end position="587"/>
    </location>
</feature>
<dbReference type="AlphaFoldDB" id="A0A4D7YR63"/>
<evidence type="ECO:0000256" key="9">
    <source>
        <dbReference type="SAM" id="Phobius"/>
    </source>
</evidence>
<dbReference type="Pfam" id="PF02653">
    <property type="entry name" value="BPD_transp_2"/>
    <property type="match status" value="1"/>
</dbReference>
<dbReference type="SUPFAM" id="SSF52540">
    <property type="entry name" value="P-loop containing nucleoside triphosphate hydrolases"/>
    <property type="match status" value="1"/>
</dbReference>
<comment type="subcellular location">
    <subcellularLocation>
        <location evidence="1">Cell membrane</location>
        <topology evidence="1">Multi-pass membrane protein</topology>
    </subcellularLocation>
</comment>
<gene>
    <name evidence="11" type="ORF">CFBP7129_28605</name>
</gene>
<evidence type="ECO:0000256" key="5">
    <source>
        <dbReference type="ARBA" id="ARBA00022741"/>
    </source>
</evidence>
<evidence type="ECO:0000256" key="6">
    <source>
        <dbReference type="ARBA" id="ARBA00022840"/>
    </source>
</evidence>